<dbReference type="Gene3D" id="3.40.50.1390">
    <property type="entry name" value="Resolvase, N-terminal catalytic domain"/>
    <property type="match status" value="1"/>
</dbReference>
<reference evidence="3" key="2">
    <citation type="submission" date="2021-04" db="EMBL/GenBank/DDBJ databases">
        <authorList>
            <person name="Gilroy R."/>
        </authorList>
    </citation>
    <scope>NUCLEOTIDE SEQUENCE</scope>
    <source>
        <strain evidence="3">CHK195-6426</strain>
    </source>
</reference>
<dbReference type="PANTHER" id="PTHR30461:SF23">
    <property type="entry name" value="DNA RECOMBINASE-RELATED"/>
    <property type="match status" value="1"/>
</dbReference>
<dbReference type="InterPro" id="IPR011109">
    <property type="entry name" value="DNA_bind_recombinase_dom"/>
</dbReference>
<dbReference type="InterPro" id="IPR036162">
    <property type="entry name" value="Resolvase-like_N_sf"/>
</dbReference>
<dbReference type="InterPro" id="IPR025827">
    <property type="entry name" value="Zn_ribbon_recom_dom"/>
</dbReference>
<proteinExistence type="predicted"/>
<evidence type="ECO:0000313" key="4">
    <source>
        <dbReference type="Proteomes" id="UP000824265"/>
    </source>
</evidence>
<dbReference type="InterPro" id="IPR006119">
    <property type="entry name" value="Resolv_N"/>
</dbReference>
<dbReference type="Pfam" id="PF13408">
    <property type="entry name" value="Zn_ribbon_recom"/>
    <property type="match status" value="1"/>
</dbReference>
<dbReference type="GO" id="GO:0000150">
    <property type="term" value="F:DNA strand exchange activity"/>
    <property type="evidence" value="ECO:0007669"/>
    <property type="project" value="InterPro"/>
</dbReference>
<dbReference type="PANTHER" id="PTHR30461">
    <property type="entry name" value="DNA-INVERTASE FROM LAMBDOID PROPHAGE"/>
    <property type="match status" value="1"/>
</dbReference>
<gene>
    <name evidence="3" type="ORF">H9742_12955</name>
</gene>
<evidence type="ECO:0000256" key="1">
    <source>
        <dbReference type="SAM" id="Coils"/>
    </source>
</evidence>
<organism evidence="3 4">
    <name type="scientific">Candidatus Acetatifactor stercoripullorum</name>
    <dbReference type="NCBI Taxonomy" id="2838414"/>
    <lineage>
        <taxon>Bacteria</taxon>
        <taxon>Bacillati</taxon>
        <taxon>Bacillota</taxon>
        <taxon>Clostridia</taxon>
        <taxon>Lachnospirales</taxon>
        <taxon>Lachnospiraceae</taxon>
        <taxon>Acetatifactor</taxon>
    </lineage>
</organism>
<evidence type="ECO:0000313" key="3">
    <source>
        <dbReference type="EMBL" id="HIW82405.1"/>
    </source>
</evidence>
<dbReference type="PROSITE" id="PS51737">
    <property type="entry name" value="RECOMBINASE_DNA_BIND"/>
    <property type="match status" value="1"/>
</dbReference>
<dbReference type="Gene3D" id="3.90.1750.20">
    <property type="entry name" value="Putative Large Serine Recombinase, Chain B, Domain 2"/>
    <property type="match status" value="1"/>
</dbReference>
<feature type="domain" description="Recombinase" evidence="2">
    <location>
        <begin position="211"/>
        <end position="353"/>
    </location>
</feature>
<dbReference type="InterPro" id="IPR038109">
    <property type="entry name" value="DNA_bind_recomb_sf"/>
</dbReference>
<dbReference type="SMART" id="SM00857">
    <property type="entry name" value="Resolvase"/>
    <property type="match status" value="1"/>
</dbReference>
<dbReference type="Pfam" id="PF00239">
    <property type="entry name" value="Resolvase"/>
    <property type="match status" value="1"/>
</dbReference>
<sequence>MQISSMERGESRLCRLEQMARTSKKRKAFSDAADKPKKMYSVGIYARLSVDGSKAGGRDACLRARKNESIETQIEIAEDFISRQNDMTVFDCYTDIGKTGTDFKREGFERMMRDVRMRRIDCIIVKDLSRFGRNHIETGNYIEKIFPFMGVRFIAVTDHFDSMNLSGGDETWGVSLKNLVNEMYAKDIAAKVKASRKEKWEQGSYTGGVPPYGYRAEWIGDKKCLFIEETTSDIVKKIFQLFLSGKNRKEIVQWLYENRVARPAEYHKTGNIYFKEGEQPVQWSKGTVKMILTNPVYMGCLVQGRTCGKDYMMRSRHDIDSGDWSVKEHTHEAVISEDMFFEAAARFEKSSVYCNKKGYSKAVPVEEDIFADVLFCGDCGSKMTRITAIKQFSSKDRVRTYSYNCPKKDRIDGEKCVTKSITLASLTDIVKEAVRQEFSLSAMRPKELVESNKREAEAQKEEWNRQLLHIQKRIENVKKLGSEQYLKYRMGEMDEESFRREKEDNDKTTLLLQKKSADIAERLKKIDFETAQKNHFLRTLVKGSEKTDLTSEAVRTLIHRIEVYPDHRVKIIFAFRRQDMQFGKEGI</sequence>
<protein>
    <submittedName>
        <fullName evidence="3">Recombinase family protein</fullName>
    </submittedName>
</protein>
<name>A0A9D1R7J4_9FIRM</name>
<feature type="coiled-coil region" evidence="1">
    <location>
        <begin position="446"/>
        <end position="480"/>
    </location>
</feature>
<reference evidence="3" key="1">
    <citation type="journal article" date="2021" name="PeerJ">
        <title>Extensive microbial diversity within the chicken gut microbiome revealed by metagenomics and culture.</title>
        <authorList>
            <person name="Gilroy R."/>
            <person name="Ravi A."/>
            <person name="Getino M."/>
            <person name="Pursley I."/>
            <person name="Horton D.L."/>
            <person name="Alikhan N.F."/>
            <person name="Baker D."/>
            <person name="Gharbi K."/>
            <person name="Hall N."/>
            <person name="Watson M."/>
            <person name="Adriaenssens E.M."/>
            <person name="Foster-Nyarko E."/>
            <person name="Jarju S."/>
            <person name="Secka A."/>
            <person name="Antonio M."/>
            <person name="Oren A."/>
            <person name="Chaudhuri R.R."/>
            <person name="La Ragione R."/>
            <person name="Hildebrand F."/>
            <person name="Pallen M.J."/>
        </authorList>
    </citation>
    <scope>NUCLEOTIDE SEQUENCE</scope>
    <source>
        <strain evidence="3">CHK195-6426</strain>
    </source>
</reference>
<dbReference type="EMBL" id="DXGH01000072">
    <property type="protein sequence ID" value="HIW82405.1"/>
    <property type="molecule type" value="Genomic_DNA"/>
</dbReference>
<dbReference type="Proteomes" id="UP000824265">
    <property type="component" value="Unassembled WGS sequence"/>
</dbReference>
<dbReference type="InterPro" id="IPR050639">
    <property type="entry name" value="SSR_resolvase"/>
</dbReference>
<comment type="caution">
    <text evidence="3">The sequence shown here is derived from an EMBL/GenBank/DDBJ whole genome shotgun (WGS) entry which is preliminary data.</text>
</comment>
<dbReference type="Pfam" id="PF07508">
    <property type="entry name" value="Recombinase"/>
    <property type="match status" value="1"/>
</dbReference>
<dbReference type="AlphaFoldDB" id="A0A9D1R7J4"/>
<dbReference type="GO" id="GO:0003677">
    <property type="term" value="F:DNA binding"/>
    <property type="evidence" value="ECO:0007669"/>
    <property type="project" value="InterPro"/>
</dbReference>
<keyword evidence="1" id="KW-0175">Coiled coil</keyword>
<dbReference type="SUPFAM" id="SSF53041">
    <property type="entry name" value="Resolvase-like"/>
    <property type="match status" value="1"/>
</dbReference>
<evidence type="ECO:0000259" key="2">
    <source>
        <dbReference type="PROSITE" id="PS51737"/>
    </source>
</evidence>
<accession>A0A9D1R7J4</accession>